<gene>
    <name evidence="1" type="ORF">AM571_CH02407</name>
</gene>
<dbReference type="AlphaFoldDB" id="A0A1L5P502"/>
<sequence>MLDWDFTGLSADEARGFRQAIEVGDDLHWRFRERSTDFIVRNCAKLAEVDRLESYWLSTYLHTSHFEHIGFDNLKAVFDACDRTKLQERSVPVSNGISTERISLFRGCAGPVHTRGMSWTTSLDKAIYYATWHKEWHLEDGQPGEVAVYASTVCLSDVYCRLDHNEDEFLVVSENMWRIEVPAAEFRLDRRRH</sequence>
<protein>
    <submittedName>
        <fullName evidence="1">Uncharacterized protein</fullName>
    </submittedName>
</protein>
<dbReference type="EMBL" id="CP017241">
    <property type="protein sequence ID" value="APO75216.1"/>
    <property type="molecule type" value="Genomic_DNA"/>
</dbReference>
<accession>A0A1L5P502</accession>
<dbReference type="Proteomes" id="UP000185109">
    <property type="component" value="Chromosome"/>
</dbReference>
<proteinExistence type="predicted"/>
<name>A0A1L5P502_RHIET</name>
<organism evidence="1 2">
    <name type="scientific">Rhizobium etli 8C-3</name>
    <dbReference type="NCBI Taxonomy" id="538025"/>
    <lineage>
        <taxon>Bacteria</taxon>
        <taxon>Pseudomonadati</taxon>
        <taxon>Pseudomonadota</taxon>
        <taxon>Alphaproteobacteria</taxon>
        <taxon>Hyphomicrobiales</taxon>
        <taxon>Rhizobiaceae</taxon>
        <taxon>Rhizobium/Agrobacterium group</taxon>
        <taxon>Rhizobium</taxon>
    </lineage>
</organism>
<evidence type="ECO:0000313" key="1">
    <source>
        <dbReference type="EMBL" id="APO75216.1"/>
    </source>
</evidence>
<evidence type="ECO:0000313" key="2">
    <source>
        <dbReference type="Proteomes" id="UP000185109"/>
    </source>
</evidence>
<dbReference type="RefSeq" id="WP_081377069.1">
    <property type="nucleotide sequence ID" value="NZ_CP017241.1"/>
</dbReference>
<reference evidence="1 2" key="1">
    <citation type="submission" date="2016-09" db="EMBL/GenBank/DDBJ databases">
        <title>The complete genome sequences of Rhizobium gallicum, symbiovars gallicum and phaseoli, symbionts associated to common bean (Phaseolus vulgaris).</title>
        <authorList>
            <person name="Bustos P."/>
            <person name="Santamaria R.I."/>
            <person name="Perez-Carrascal O.M."/>
            <person name="Juarez S."/>
            <person name="Lozano L."/>
            <person name="Martinez-Flores I."/>
            <person name="Martinez-Romero E."/>
            <person name="Cevallos M."/>
            <person name="Romero D."/>
            <person name="Davila G."/>
            <person name="Gonzalez V."/>
        </authorList>
    </citation>
    <scope>NUCLEOTIDE SEQUENCE [LARGE SCALE GENOMIC DNA]</scope>
    <source>
        <strain evidence="1 2">8C-3</strain>
    </source>
</reference>